<keyword evidence="2" id="KW-1185">Reference proteome</keyword>
<dbReference type="Gene3D" id="2.60.20.10">
    <property type="entry name" value="Crystallins"/>
    <property type="match status" value="1"/>
</dbReference>
<dbReference type="InterPro" id="IPR011024">
    <property type="entry name" value="G_crystallin-like"/>
</dbReference>
<dbReference type="SUPFAM" id="SSF49695">
    <property type="entry name" value="gamma-Crystallin-like"/>
    <property type="match status" value="1"/>
</dbReference>
<dbReference type="Pfam" id="PF03995">
    <property type="entry name" value="Inhibitor_I36"/>
    <property type="match status" value="1"/>
</dbReference>
<reference evidence="1 2" key="1">
    <citation type="submission" date="2018-03" db="EMBL/GenBank/DDBJ databases">
        <title>Actinopolyspora mortivallis from Sahara, screening for active biomolecules.</title>
        <authorList>
            <person name="Selama O."/>
            <person name="Wellington E.M.H."/>
            <person name="Hacene H."/>
        </authorList>
    </citation>
    <scope>NUCLEOTIDE SEQUENCE [LARGE SCALE GENOMIC DNA]</scope>
    <source>
        <strain evidence="1 2">M5A</strain>
    </source>
</reference>
<accession>A0A2T0GVE9</accession>
<dbReference type="STRING" id="1050202.GCA_000384035_01799"/>
<evidence type="ECO:0000313" key="1">
    <source>
        <dbReference type="EMBL" id="PRW63096.1"/>
    </source>
</evidence>
<dbReference type="EMBL" id="PVSR01000020">
    <property type="protein sequence ID" value="PRW63096.1"/>
    <property type="molecule type" value="Genomic_DNA"/>
</dbReference>
<proteinExistence type="predicted"/>
<organism evidence="1 2">
    <name type="scientific">Actinopolyspora mortivallis</name>
    <dbReference type="NCBI Taxonomy" id="33906"/>
    <lineage>
        <taxon>Bacteria</taxon>
        <taxon>Bacillati</taxon>
        <taxon>Actinomycetota</taxon>
        <taxon>Actinomycetes</taxon>
        <taxon>Actinopolysporales</taxon>
        <taxon>Actinopolysporaceae</taxon>
        <taxon>Actinopolyspora</taxon>
    </lineage>
</organism>
<gene>
    <name evidence="1" type="ORF">CEP50_12310</name>
</gene>
<comment type="caution">
    <text evidence="1">The sequence shown here is derived from an EMBL/GenBank/DDBJ whole genome shotgun (WGS) entry which is preliminary data.</text>
</comment>
<dbReference type="Proteomes" id="UP000239352">
    <property type="component" value="Unassembled WGS sequence"/>
</dbReference>
<protein>
    <recommendedName>
        <fullName evidence="3">Peptidase inhibitor</fullName>
    </recommendedName>
</protein>
<dbReference type="AlphaFoldDB" id="A0A2T0GVE9"/>
<evidence type="ECO:0000313" key="2">
    <source>
        <dbReference type="Proteomes" id="UP000239352"/>
    </source>
</evidence>
<evidence type="ECO:0008006" key="3">
    <source>
        <dbReference type="Google" id="ProtNLM"/>
    </source>
</evidence>
<sequence length="106" mass="11071">MAGIGLVGFAAPATADSCPSGALCAWYNKNFDGDPGTVYGDNNNLLQYSKFANVGSTYNNGTRCNVALYSGRNMTGSKFTLARGDGININPRGAYADGIASNDWCV</sequence>
<name>A0A2T0GVE9_ACTMO</name>
<dbReference type="InParanoid" id="A0A2T0GVE9"/>